<dbReference type="InterPro" id="IPR000555">
    <property type="entry name" value="JAMM/MPN+_dom"/>
</dbReference>
<dbReference type="EMBL" id="CAEZYK010000140">
    <property type="protein sequence ID" value="CAB4736386.1"/>
    <property type="molecule type" value="Genomic_DNA"/>
</dbReference>
<sequence length="144" mass="16324">MSFAPLRLQSNQYQTIIDHCLDGFPCEACGLLVGSVDKHYEPTGEIDSVHPCRNADESTRTYTVDSRDLLQVTRQADENNLQIVSVWHSHTHTEAYPSETDVRQALDPSWIYVLVSLRNPQPEVRAYRIITGQITEIDVIVSPE</sequence>
<dbReference type="EMBL" id="CAFBOF010000004">
    <property type="protein sequence ID" value="CAB4970768.1"/>
    <property type="molecule type" value="Genomic_DNA"/>
</dbReference>
<dbReference type="PANTHER" id="PTHR34858:SF1">
    <property type="entry name" value="CYSO-CYSTEINE PEPTIDASE"/>
    <property type="match status" value="1"/>
</dbReference>
<dbReference type="GO" id="GO:0008270">
    <property type="term" value="F:zinc ion binding"/>
    <property type="evidence" value="ECO:0007669"/>
    <property type="project" value="TreeGrafter"/>
</dbReference>
<dbReference type="InterPro" id="IPR037518">
    <property type="entry name" value="MPN"/>
</dbReference>
<evidence type="ECO:0000256" key="4">
    <source>
        <dbReference type="ARBA" id="ARBA00022833"/>
    </source>
</evidence>
<evidence type="ECO:0000313" key="10">
    <source>
        <dbReference type="EMBL" id="CAB5015647.1"/>
    </source>
</evidence>
<dbReference type="PROSITE" id="PS50249">
    <property type="entry name" value="MPN"/>
    <property type="match status" value="1"/>
</dbReference>
<dbReference type="InterPro" id="IPR028090">
    <property type="entry name" value="JAB_dom_prok"/>
</dbReference>
<dbReference type="CDD" id="cd08070">
    <property type="entry name" value="MPN_like"/>
    <property type="match status" value="1"/>
</dbReference>
<keyword evidence="5" id="KW-0482">Metalloprotease</keyword>
<dbReference type="SUPFAM" id="SSF102712">
    <property type="entry name" value="JAB1/MPN domain"/>
    <property type="match status" value="1"/>
</dbReference>
<dbReference type="EMBL" id="CAFBPQ010000005">
    <property type="protein sequence ID" value="CAB5015647.1"/>
    <property type="molecule type" value="Genomic_DNA"/>
</dbReference>
<dbReference type="Gene3D" id="3.40.140.10">
    <property type="entry name" value="Cytidine Deaminase, domain 2"/>
    <property type="match status" value="1"/>
</dbReference>
<evidence type="ECO:0000256" key="3">
    <source>
        <dbReference type="ARBA" id="ARBA00022801"/>
    </source>
</evidence>
<protein>
    <submittedName>
        <fullName evidence="8">Unannotated protein</fullName>
    </submittedName>
</protein>
<organism evidence="8">
    <name type="scientific">freshwater metagenome</name>
    <dbReference type="NCBI Taxonomy" id="449393"/>
    <lineage>
        <taxon>unclassified sequences</taxon>
        <taxon>metagenomes</taxon>
        <taxon>ecological metagenomes</taxon>
    </lineage>
</organism>
<keyword evidence="3" id="KW-0378">Hydrolase</keyword>
<name>A0A6J7FZQ2_9ZZZZ</name>
<evidence type="ECO:0000313" key="7">
    <source>
        <dbReference type="EMBL" id="CAB4736386.1"/>
    </source>
</evidence>
<dbReference type="GO" id="GO:0006508">
    <property type="term" value="P:proteolysis"/>
    <property type="evidence" value="ECO:0007669"/>
    <property type="project" value="UniProtKB-KW"/>
</dbReference>
<dbReference type="PANTHER" id="PTHR34858">
    <property type="entry name" value="CYSO-CYSTEINE PEPTIDASE"/>
    <property type="match status" value="1"/>
</dbReference>
<evidence type="ECO:0000259" key="6">
    <source>
        <dbReference type="PROSITE" id="PS50249"/>
    </source>
</evidence>
<reference evidence="8" key="1">
    <citation type="submission" date="2020-05" db="EMBL/GenBank/DDBJ databases">
        <authorList>
            <person name="Chiriac C."/>
            <person name="Salcher M."/>
            <person name="Ghai R."/>
            <person name="Kavagutti S V."/>
        </authorList>
    </citation>
    <scope>NUCLEOTIDE SEQUENCE</scope>
</reference>
<evidence type="ECO:0000256" key="5">
    <source>
        <dbReference type="ARBA" id="ARBA00023049"/>
    </source>
</evidence>
<evidence type="ECO:0000313" key="9">
    <source>
        <dbReference type="EMBL" id="CAB4970768.1"/>
    </source>
</evidence>
<accession>A0A6J7FZQ2</accession>
<feature type="domain" description="MPN" evidence="6">
    <location>
        <begin position="6"/>
        <end position="133"/>
    </location>
</feature>
<evidence type="ECO:0000256" key="1">
    <source>
        <dbReference type="ARBA" id="ARBA00022670"/>
    </source>
</evidence>
<keyword evidence="1" id="KW-0645">Protease</keyword>
<dbReference type="SMART" id="SM00232">
    <property type="entry name" value="JAB_MPN"/>
    <property type="match status" value="1"/>
</dbReference>
<keyword evidence="4" id="KW-0862">Zinc</keyword>
<dbReference type="Pfam" id="PF14464">
    <property type="entry name" value="Prok-JAB"/>
    <property type="match status" value="1"/>
</dbReference>
<evidence type="ECO:0000313" key="8">
    <source>
        <dbReference type="EMBL" id="CAB4901171.1"/>
    </source>
</evidence>
<dbReference type="GO" id="GO:0008235">
    <property type="term" value="F:metalloexopeptidase activity"/>
    <property type="evidence" value="ECO:0007669"/>
    <property type="project" value="TreeGrafter"/>
</dbReference>
<dbReference type="AlphaFoldDB" id="A0A6J7FZQ2"/>
<gene>
    <name evidence="7" type="ORF">UFOPK2683_01609</name>
    <name evidence="8" type="ORF">UFOPK3605_00486</name>
    <name evidence="9" type="ORF">UFOPK3897_00409</name>
    <name evidence="10" type="ORF">UFOPK4121_00316</name>
</gene>
<dbReference type="EMBL" id="CAFBMM010000014">
    <property type="protein sequence ID" value="CAB4901171.1"/>
    <property type="molecule type" value="Genomic_DNA"/>
</dbReference>
<proteinExistence type="predicted"/>
<evidence type="ECO:0000256" key="2">
    <source>
        <dbReference type="ARBA" id="ARBA00022723"/>
    </source>
</evidence>
<dbReference type="InterPro" id="IPR051929">
    <property type="entry name" value="VirAsm_ModProt"/>
</dbReference>
<keyword evidence="2" id="KW-0479">Metal-binding</keyword>